<sequence>MKKILLITTLLISGLFTSCNEYLDAPSESTLDESVIFSNPDLAKGAVDGIKIPLGETNSYRGRFLPWYGLNTDSEWYNTSESTADDKADLCTYDTKSNNSQMNTSNNVWAQMYAGIERANICIRGIRNYGNPTSSNEMGYLLGEALTLRAIYYADLLKTWGDVPARFEPIGTETIYLPKTNRDVIYKQLIADLGEAATLVPWPGQSAATSSVERINKAFVKGLRARLAMVASGFQQYPDGIRRSNDAALSVQTMYSLALSECTAIIQSGSAHLESSFETFWKKYNQENIAAGGESLWEIPFAEGRGRMLFTFAVAHASVDQFQANGTNKGGVAGPLPHVFYDYDVADTRRDVTCVPYRYGTASSTVLTNGYPTAKQQLGTLNKWYFGKYRYEWMNRRVTSTNDDGVNKIYMRYAEVLLMAAEAANELQGPGAAADYLKQIRRRAFAPAQHAVKVDAYVNALTTKSAMFNAIVDEHKFEFTGEMERKQALIRWNLLKTKLDDAKSKMSRLQQHTGEYADVASTLYFKYNADNVTLNIYGLNHGELTNPGAGYTSFAWNVLDNTKINSLYKAGVNPDNRQFWPIWLVFIQSSNGQLTNDYGY</sequence>
<dbReference type="OrthoDB" id="5694214at2"/>
<evidence type="ECO:0000256" key="5">
    <source>
        <dbReference type="ARBA" id="ARBA00023237"/>
    </source>
</evidence>
<keyword evidence="5" id="KW-0998">Cell outer membrane</keyword>
<accession>A0A2H3K947</accession>
<reference evidence="8 9" key="1">
    <citation type="submission" date="2017-09" db="EMBL/GenBank/DDBJ databases">
        <title>Whole genomes of Flavobacteriaceae.</title>
        <authorList>
            <person name="Stine C."/>
            <person name="Li C."/>
            <person name="Tadesse D."/>
        </authorList>
    </citation>
    <scope>NUCLEOTIDE SEQUENCE [LARGE SCALE GENOMIC DNA]</scope>
    <source>
        <strain evidence="8 9">ATCC 35036</strain>
    </source>
</reference>
<dbReference type="PROSITE" id="PS51257">
    <property type="entry name" value="PROKAR_LIPOPROTEIN"/>
    <property type="match status" value="1"/>
</dbReference>
<dbReference type="Proteomes" id="UP000220828">
    <property type="component" value="Unassembled WGS sequence"/>
</dbReference>
<evidence type="ECO:0000259" key="7">
    <source>
        <dbReference type="Pfam" id="PF14322"/>
    </source>
</evidence>
<evidence type="ECO:0000256" key="1">
    <source>
        <dbReference type="ARBA" id="ARBA00004442"/>
    </source>
</evidence>
<keyword evidence="3" id="KW-0732">Signal</keyword>
<proteinExistence type="inferred from homology"/>
<evidence type="ECO:0000313" key="9">
    <source>
        <dbReference type="Proteomes" id="UP000220828"/>
    </source>
</evidence>
<feature type="domain" description="RagB/SusD" evidence="6">
    <location>
        <begin position="338"/>
        <end position="600"/>
    </location>
</feature>
<dbReference type="SUPFAM" id="SSF48452">
    <property type="entry name" value="TPR-like"/>
    <property type="match status" value="1"/>
</dbReference>
<comment type="subcellular location">
    <subcellularLocation>
        <location evidence="1">Cell outer membrane</location>
    </subcellularLocation>
</comment>
<feature type="domain" description="SusD-like N-terminal" evidence="7">
    <location>
        <begin position="84"/>
        <end position="202"/>
    </location>
</feature>
<name>A0A2H3K947_9FLAO</name>
<evidence type="ECO:0000256" key="2">
    <source>
        <dbReference type="ARBA" id="ARBA00006275"/>
    </source>
</evidence>
<protein>
    <submittedName>
        <fullName evidence="8">RagB/SusD family nutrient uptake outer membrane protein</fullName>
    </submittedName>
</protein>
<dbReference type="InterPro" id="IPR011990">
    <property type="entry name" value="TPR-like_helical_dom_sf"/>
</dbReference>
<dbReference type="Pfam" id="PF07980">
    <property type="entry name" value="SusD_RagB"/>
    <property type="match status" value="1"/>
</dbReference>
<dbReference type="GO" id="GO:0009279">
    <property type="term" value="C:cell outer membrane"/>
    <property type="evidence" value="ECO:0007669"/>
    <property type="project" value="UniProtKB-SubCell"/>
</dbReference>
<organism evidence="8 9">
    <name type="scientific">Flavobacterium branchiophilum</name>
    <dbReference type="NCBI Taxonomy" id="55197"/>
    <lineage>
        <taxon>Bacteria</taxon>
        <taxon>Pseudomonadati</taxon>
        <taxon>Bacteroidota</taxon>
        <taxon>Flavobacteriia</taxon>
        <taxon>Flavobacteriales</taxon>
        <taxon>Flavobacteriaceae</taxon>
        <taxon>Flavobacterium</taxon>
    </lineage>
</organism>
<evidence type="ECO:0000313" key="8">
    <source>
        <dbReference type="EMBL" id="PDS22452.1"/>
    </source>
</evidence>
<evidence type="ECO:0000256" key="3">
    <source>
        <dbReference type="ARBA" id="ARBA00022729"/>
    </source>
</evidence>
<dbReference type="Gene3D" id="1.25.40.390">
    <property type="match status" value="1"/>
</dbReference>
<dbReference type="RefSeq" id="WP_097554767.1">
    <property type="nucleotide sequence ID" value="NZ_PCMW01000090.1"/>
</dbReference>
<dbReference type="EMBL" id="PCMW01000090">
    <property type="protein sequence ID" value="PDS22452.1"/>
    <property type="molecule type" value="Genomic_DNA"/>
</dbReference>
<gene>
    <name evidence="8" type="ORF">B0A77_13450</name>
</gene>
<evidence type="ECO:0000259" key="6">
    <source>
        <dbReference type="Pfam" id="PF07980"/>
    </source>
</evidence>
<dbReference type="InterPro" id="IPR012944">
    <property type="entry name" value="SusD_RagB_dom"/>
</dbReference>
<dbReference type="AlphaFoldDB" id="A0A2H3K947"/>
<evidence type="ECO:0000256" key="4">
    <source>
        <dbReference type="ARBA" id="ARBA00023136"/>
    </source>
</evidence>
<dbReference type="Pfam" id="PF14322">
    <property type="entry name" value="SusD-like_3"/>
    <property type="match status" value="1"/>
</dbReference>
<comment type="similarity">
    <text evidence="2">Belongs to the SusD family.</text>
</comment>
<keyword evidence="4" id="KW-0472">Membrane</keyword>
<comment type="caution">
    <text evidence="8">The sequence shown here is derived from an EMBL/GenBank/DDBJ whole genome shotgun (WGS) entry which is preliminary data.</text>
</comment>
<dbReference type="InterPro" id="IPR033985">
    <property type="entry name" value="SusD-like_N"/>
</dbReference>